<dbReference type="InterPro" id="IPR018000">
    <property type="entry name" value="Neurotransmitter_ion_chnl_CS"/>
</dbReference>
<evidence type="ECO:0000256" key="14">
    <source>
        <dbReference type="ARBA" id="ARBA00034430"/>
    </source>
</evidence>
<dbReference type="InterPro" id="IPR049944">
    <property type="entry name" value="LGIC_TM_5-HT3"/>
</dbReference>
<evidence type="ECO:0000256" key="6">
    <source>
        <dbReference type="ARBA" id="ARBA00023018"/>
    </source>
</evidence>
<evidence type="ECO:0000313" key="22">
    <source>
        <dbReference type="Proteomes" id="UP000579812"/>
    </source>
</evidence>
<dbReference type="PANTHER" id="PTHR18945">
    <property type="entry name" value="NEUROTRANSMITTER GATED ION CHANNEL"/>
    <property type="match status" value="1"/>
</dbReference>
<dbReference type="InterPro" id="IPR036719">
    <property type="entry name" value="Neuro-gated_channel_TM_sf"/>
</dbReference>
<name>A0A7J6D843_9TELE</name>
<keyword evidence="5 18" id="KW-1133">Transmembrane helix</keyword>
<keyword evidence="4" id="KW-0732">Signal</keyword>
<evidence type="ECO:0000256" key="15">
    <source>
        <dbReference type="ARBA" id="ARBA00036239"/>
    </source>
</evidence>
<gene>
    <name evidence="21" type="ORF">G5714_002952</name>
</gene>
<comment type="catalytic activity">
    <reaction evidence="14">
        <text>K(+)(in) = K(+)(out)</text>
        <dbReference type="Rhea" id="RHEA:29463"/>
        <dbReference type="ChEBI" id="CHEBI:29103"/>
    </reaction>
</comment>
<protein>
    <recommendedName>
        <fullName evidence="20">Jacalin-type lectin domain-containing protein</fullName>
    </recommendedName>
</protein>
<dbReference type="InterPro" id="IPR006201">
    <property type="entry name" value="Neur_channel"/>
</dbReference>
<dbReference type="InterPro" id="IPR006029">
    <property type="entry name" value="Neurotrans-gated_channel_TM"/>
</dbReference>
<proteinExistence type="inferred from homology"/>
<keyword evidence="7 18" id="KW-0406">Ion transport</keyword>
<evidence type="ECO:0000256" key="11">
    <source>
        <dbReference type="ARBA" id="ARBA00023286"/>
    </source>
</evidence>
<comment type="catalytic activity">
    <reaction evidence="15">
        <text>Na(+)(in) = Na(+)(out)</text>
        <dbReference type="Rhea" id="RHEA:34963"/>
        <dbReference type="ChEBI" id="CHEBI:29101"/>
    </reaction>
</comment>
<feature type="transmembrane region" description="Helical" evidence="18">
    <location>
        <begin position="247"/>
        <end position="270"/>
    </location>
</feature>
<feature type="transmembrane region" description="Helical" evidence="18">
    <location>
        <begin position="183"/>
        <end position="206"/>
    </location>
</feature>
<keyword evidence="6" id="KW-0770">Synapse</keyword>
<dbReference type="PRINTS" id="PR00252">
    <property type="entry name" value="NRIONCHANNEL"/>
</dbReference>
<dbReference type="InterPro" id="IPR001229">
    <property type="entry name" value="Jacalin-like_lectin_dom"/>
</dbReference>
<comment type="function">
    <text evidence="17">Forms serotonin (5-hydroxytryptamine/5-HT3)-activated cation-selective channel complexes, which when activated cause fast, depolarizing responses in neurons.</text>
</comment>
<dbReference type="EMBL" id="JAAMOB010000003">
    <property type="protein sequence ID" value="KAF4115463.1"/>
    <property type="molecule type" value="Genomic_DNA"/>
</dbReference>
<dbReference type="SUPFAM" id="SSF90112">
    <property type="entry name" value="Neurotransmitter-gated ion-channel transmembrane pore"/>
    <property type="match status" value="1"/>
</dbReference>
<dbReference type="Pfam" id="PF02931">
    <property type="entry name" value="Neur_chan_LBD"/>
    <property type="match status" value="1"/>
</dbReference>
<evidence type="ECO:0000256" key="2">
    <source>
        <dbReference type="ARBA" id="ARBA00022475"/>
    </source>
</evidence>
<dbReference type="AlphaFoldDB" id="A0A7J6D843"/>
<keyword evidence="12 18" id="KW-0407">Ion channel</keyword>
<dbReference type="Proteomes" id="UP000579812">
    <property type="component" value="Unassembled WGS sequence"/>
</dbReference>
<evidence type="ECO:0000256" key="3">
    <source>
        <dbReference type="ARBA" id="ARBA00022692"/>
    </source>
</evidence>
<dbReference type="CDD" id="cd19063">
    <property type="entry name" value="LGIC_TM_5-HT3"/>
    <property type="match status" value="1"/>
</dbReference>
<evidence type="ECO:0000256" key="5">
    <source>
        <dbReference type="ARBA" id="ARBA00022989"/>
    </source>
</evidence>
<reference evidence="21 22" key="1">
    <citation type="submission" date="2020-04" db="EMBL/GenBank/DDBJ databases">
        <title>Chromosome-level genome assembly of a cyprinid fish Onychostoma macrolepis by integration of Nanopore Sequencing, Bionano and Hi-C technology.</title>
        <authorList>
            <person name="Wang D."/>
        </authorList>
    </citation>
    <scope>NUCLEOTIDE SEQUENCE [LARGE SCALE GENOMIC DNA]</scope>
    <source>
        <strain evidence="21">SWU-2019</strain>
        <tissue evidence="21">Muscle</tissue>
    </source>
</reference>
<organism evidence="21 22">
    <name type="scientific">Onychostoma macrolepis</name>
    <dbReference type="NCBI Taxonomy" id="369639"/>
    <lineage>
        <taxon>Eukaryota</taxon>
        <taxon>Metazoa</taxon>
        <taxon>Chordata</taxon>
        <taxon>Craniata</taxon>
        <taxon>Vertebrata</taxon>
        <taxon>Euteleostomi</taxon>
        <taxon>Actinopterygii</taxon>
        <taxon>Neopterygii</taxon>
        <taxon>Teleostei</taxon>
        <taxon>Ostariophysi</taxon>
        <taxon>Cypriniformes</taxon>
        <taxon>Cyprinidae</taxon>
        <taxon>Acrossocheilinae</taxon>
        <taxon>Onychostoma</taxon>
    </lineage>
</organism>
<evidence type="ECO:0000256" key="13">
    <source>
        <dbReference type="ARBA" id="ARBA00034104"/>
    </source>
</evidence>
<comment type="caution">
    <text evidence="21">The sequence shown here is derived from an EMBL/GenBank/DDBJ whole genome shotgun (WGS) entry which is preliminary data.</text>
</comment>
<accession>A0A7J6D843</accession>
<dbReference type="InterPro" id="IPR006202">
    <property type="entry name" value="Neur_chan_lig-bd"/>
</dbReference>
<keyword evidence="11" id="KW-1071">Ligand-gated ion channel</keyword>
<sequence length="490" mass="55298">MTHMRPLSWSPVTRVYVDLYVTSIIEVAWANSNEAWNVEEFCGMKTLAAPKDMFWTPDIGIVESIKTEFGTKESPYVQLISYGFTVSSDVLTLTTACKMDLYRFPFDIQRCNLTLQSSAHSVQELTINTLYGSEWLTLESKQTFQAQGEWELLSINMINCNATFIWAVKNQLIYQITIKRRPLLYLINFMLPIFFFLVLDVTSFFIDANEADKLSFKVTLLLSISVMLLILNMTLPSTADKIPLIGVYCSVIFSLIGISILETILVNFLMVRAAERRSVASVETTSAVTGRDDSVRDLQCPPDSVRDQNEEQSSTLGLLKQILSECRAATQQNQREKTSLCWTRVARIINLIPAPFGAQFNPGQTDVTFCLLPNKLLLRRLFSVRSYPNLMASKSTTLQLIGGNEGEWFSFTGKSNGACLHRMWVWVGPLQVKAVRVWLSDGRCKTFGVPAGEHTEFNFKPGERITTLSLWGNGNGTRLGGIRFKTDKER</sequence>
<dbReference type="Pfam" id="PF02932">
    <property type="entry name" value="Neur_chan_memb"/>
    <property type="match status" value="1"/>
</dbReference>
<keyword evidence="9" id="KW-0675">Receptor</keyword>
<evidence type="ECO:0000256" key="17">
    <source>
        <dbReference type="ARBA" id="ARBA00037540"/>
    </source>
</evidence>
<keyword evidence="3 18" id="KW-0812">Transmembrane</keyword>
<evidence type="ECO:0000256" key="4">
    <source>
        <dbReference type="ARBA" id="ARBA00022729"/>
    </source>
</evidence>
<dbReference type="SUPFAM" id="SSF51101">
    <property type="entry name" value="Mannose-binding lectins"/>
    <property type="match status" value="1"/>
</dbReference>
<dbReference type="PROSITE" id="PS00236">
    <property type="entry name" value="NEUROTR_ION_CHANNEL"/>
    <property type="match status" value="1"/>
</dbReference>
<feature type="transmembrane region" description="Helical" evidence="18">
    <location>
        <begin position="218"/>
        <end position="235"/>
    </location>
</feature>
<dbReference type="SUPFAM" id="SSF63712">
    <property type="entry name" value="Nicotinic receptor ligand binding domain-like"/>
    <property type="match status" value="1"/>
</dbReference>
<dbReference type="InterPro" id="IPR036404">
    <property type="entry name" value="Jacalin-like_lectin_dom_sf"/>
</dbReference>
<evidence type="ECO:0000256" key="18">
    <source>
        <dbReference type="RuleBase" id="RU000687"/>
    </source>
</evidence>
<dbReference type="Gene3D" id="2.70.170.10">
    <property type="entry name" value="Neurotransmitter-gated ion-channel ligand-binding domain"/>
    <property type="match status" value="1"/>
</dbReference>
<keyword evidence="22" id="KW-1185">Reference proteome</keyword>
<dbReference type="InterPro" id="IPR038050">
    <property type="entry name" value="Neuro_actylchol_rec"/>
</dbReference>
<keyword evidence="8 18" id="KW-0472">Membrane</keyword>
<evidence type="ECO:0000259" key="20">
    <source>
        <dbReference type="PROSITE" id="PS51752"/>
    </source>
</evidence>
<comment type="caution">
    <text evidence="18">Lacks conserved residue(s) required for the propagation of feature annotation.</text>
</comment>
<dbReference type="Gene3D" id="1.20.58.390">
    <property type="entry name" value="Neurotransmitter-gated ion-channel transmembrane domain"/>
    <property type="match status" value="1"/>
</dbReference>
<evidence type="ECO:0000256" key="19">
    <source>
        <dbReference type="SAM" id="MobiDB-lite"/>
    </source>
</evidence>
<dbReference type="GO" id="GO:0004888">
    <property type="term" value="F:transmembrane signaling receptor activity"/>
    <property type="evidence" value="ECO:0007669"/>
    <property type="project" value="InterPro"/>
</dbReference>
<evidence type="ECO:0000256" key="9">
    <source>
        <dbReference type="ARBA" id="ARBA00023170"/>
    </source>
</evidence>
<evidence type="ECO:0000256" key="7">
    <source>
        <dbReference type="ARBA" id="ARBA00023065"/>
    </source>
</evidence>
<dbReference type="Gene3D" id="2.100.10.30">
    <property type="entry name" value="Jacalin-like lectin domain"/>
    <property type="match status" value="1"/>
</dbReference>
<comment type="catalytic activity">
    <reaction evidence="16">
        <text>Ca(2+)(in) = Ca(2+)(out)</text>
        <dbReference type="Rhea" id="RHEA:29671"/>
        <dbReference type="ChEBI" id="CHEBI:29108"/>
    </reaction>
</comment>
<evidence type="ECO:0000256" key="12">
    <source>
        <dbReference type="ARBA" id="ARBA00023303"/>
    </source>
</evidence>
<feature type="domain" description="Jacalin-type lectin" evidence="20">
    <location>
        <begin position="395"/>
        <end position="490"/>
    </location>
</feature>
<evidence type="ECO:0000256" key="10">
    <source>
        <dbReference type="ARBA" id="ARBA00023257"/>
    </source>
</evidence>
<evidence type="ECO:0000256" key="8">
    <source>
        <dbReference type="ARBA" id="ARBA00023136"/>
    </source>
</evidence>
<feature type="region of interest" description="Disordered" evidence="19">
    <location>
        <begin position="292"/>
        <end position="312"/>
    </location>
</feature>
<evidence type="ECO:0000313" key="21">
    <source>
        <dbReference type="EMBL" id="KAF4115463.1"/>
    </source>
</evidence>
<comment type="similarity">
    <text evidence="18">Belongs to the ligand-gated ion channel (TC 1.A.9) family.</text>
</comment>
<dbReference type="PROSITE" id="PS51752">
    <property type="entry name" value="JACALIN_LECTIN"/>
    <property type="match status" value="1"/>
</dbReference>
<dbReference type="GO" id="GO:0045211">
    <property type="term" value="C:postsynaptic membrane"/>
    <property type="evidence" value="ECO:0007669"/>
    <property type="project" value="UniProtKB-SubCell"/>
</dbReference>
<evidence type="ECO:0000256" key="16">
    <source>
        <dbReference type="ARBA" id="ARBA00036634"/>
    </source>
</evidence>
<dbReference type="CDD" id="cd09302">
    <property type="entry name" value="Jacalin_like"/>
    <property type="match status" value="1"/>
</dbReference>
<keyword evidence="10" id="KW-0628">Postsynaptic cell membrane</keyword>
<keyword evidence="2" id="KW-1003">Cell membrane</keyword>
<dbReference type="GO" id="GO:0005230">
    <property type="term" value="F:extracellular ligand-gated monoatomic ion channel activity"/>
    <property type="evidence" value="ECO:0007669"/>
    <property type="project" value="InterPro"/>
</dbReference>
<dbReference type="InterPro" id="IPR036734">
    <property type="entry name" value="Neur_chan_lig-bd_sf"/>
</dbReference>
<evidence type="ECO:0000256" key="1">
    <source>
        <dbReference type="ARBA" id="ARBA00022448"/>
    </source>
</evidence>
<keyword evidence="1 18" id="KW-0813">Transport</keyword>
<comment type="subcellular location">
    <subcellularLocation>
        <location evidence="13">Postsynaptic cell membrane</location>
        <topology evidence="13">Multi-pass membrane protein</topology>
    </subcellularLocation>
</comment>